<feature type="region of interest" description="Disordered" evidence="1">
    <location>
        <begin position="1173"/>
        <end position="1194"/>
    </location>
</feature>
<sequence>MASEASAGAGGKFRKKPFRRTQATPYDRPPTALRPTQLVGAAAERENNGWLSKLVDPASRLITADETPEIVDEQPETTTNVGPSGNKEAVASKGNDPSRVSRSGEVADLEDILKQKTFTRQVLSEIDHLTALLKSRTVDNLVENEKGSSEPNSSDEKAFHNRCEILTNYPANENGAERVLPAAITTPVTRSKVLEDVVASPAELAKAYMGSRPTRASPSVPREDLSASYNPFFQPKSPATSLIQKPANEIGAAANGFMTPRYRGRSAIYSMARTPYSRPHPTEVFKAAETSYGAHGASSSSHNATEIQQLSGSNRQVLKRRSSALESDIGFVGPIRRIRQKPNLLHYKALSQPVSGATHVKQGSGFLTDATEVPSSINGSANLRSSKALVDNDMHNTRYKSVPPQSIETARKIFQQLDKFSSKGKSPEKKFDIVGGSSSGKMATDMRDGLARKSMNTDSLKVLQTIEDSRKESGLVDSSNAPDQSLQISQRVEGSFHKSVPSVEEGEEAGRPTKALDFKNPRSNYDHPQKKRAFQMSAHEDYLELDDDVHANGVASTPFVKGVEDHELAKNSASISDNPQSVAISAGSPLAPELKSSTISSGSIKESPTDGFAAAQTFSGFSVPIGFSASLSTSTSTQAAVSYPLSTAEMNNVAGQTEKINDIIATSSNSASAKDIKSELPSSATEADGPDTVKKNTLHFGDVSKRMEGDPSSVANSAKGLFSFGTQSNGATLSNGLSSTLSGTMGVSSPVQTSSSSNDQVTVPVSVSSSPSPSLSVSNGNAVSTFSSVTSAGTMFSSATTGGLLNFGSSSSQFSTSTSAPSAFGSSFQFGSSAVLSTSASALESIAGPKSSETAVSNSIGGLFSVKPVETATVGNTISEFNASTSKSASGETQTAPPAFFSSASSSAVAFSSSTPNFSSQSASSPSSNIFGFSAPPSVNGSASVSIGSNHFTTGSGFVSSVGFPSVTAPVSSSSNTSSTIFGLQSSKPATSGSMFGSSSQITGFNFGSTASGTSGASNSTLIFGATSSSSAASISTPLVFGATSSTSAASNSNPNVFVAISSSPAANSGVFSFGAGSSTASVFSVPSAAASTSALSTTFSSQPAFASSTSPFAFGLTPPAGINDRMSMEDSMAEDSVQVSTPAAPVFGQPISAPSSNFVFNGAAAPSAGSPFQFSGQQNQFAPQNTPFQPSGSLEFNAGGAGSFSLGSGGVDKASRRIVKVKKTNTEKVNVAVSQEFMEQRCPVLVFSWSKNGQLGMTPGCWDDLAFA</sequence>
<feature type="region of interest" description="Disordered" evidence="1">
    <location>
        <begin position="1"/>
        <end position="35"/>
    </location>
</feature>
<organism evidence="2 3">
    <name type="scientific">Chenopodium quinoa</name>
    <name type="common">Quinoa</name>
    <dbReference type="NCBI Taxonomy" id="63459"/>
    <lineage>
        <taxon>Eukaryota</taxon>
        <taxon>Viridiplantae</taxon>
        <taxon>Streptophyta</taxon>
        <taxon>Embryophyta</taxon>
        <taxon>Tracheophyta</taxon>
        <taxon>Spermatophyta</taxon>
        <taxon>Magnoliopsida</taxon>
        <taxon>eudicotyledons</taxon>
        <taxon>Gunneridae</taxon>
        <taxon>Pentapetalae</taxon>
        <taxon>Caryophyllales</taxon>
        <taxon>Chenopodiaceae</taxon>
        <taxon>Chenopodioideae</taxon>
        <taxon>Atripliceae</taxon>
        <taxon>Chenopodium</taxon>
    </lineage>
</organism>
<reference evidence="2" key="1">
    <citation type="journal article" date="2017" name="Nature">
        <title>The genome of Chenopodium quinoa.</title>
        <authorList>
            <person name="Jarvis D.E."/>
            <person name="Ho Y.S."/>
            <person name="Lightfoot D.J."/>
            <person name="Schmoeckel S.M."/>
            <person name="Li B."/>
            <person name="Borm T.J.A."/>
            <person name="Ohyanagi H."/>
            <person name="Mineta K."/>
            <person name="Michell C.T."/>
            <person name="Saber N."/>
            <person name="Kharbatia N.M."/>
            <person name="Rupper R.R."/>
            <person name="Sharp A.R."/>
            <person name="Dally N."/>
            <person name="Boughton B.A."/>
            <person name="Woo Y.H."/>
            <person name="Gao G."/>
            <person name="Schijlen E.G.W.M."/>
            <person name="Guo X."/>
            <person name="Momin A.A."/>
            <person name="Negrao S."/>
            <person name="Al-Babili S."/>
            <person name="Gehring C."/>
            <person name="Roessner U."/>
            <person name="Jung C."/>
            <person name="Murphy K."/>
            <person name="Arold S.T."/>
            <person name="Gojobori T."/>
            <person name="van der Linden C.G."/>
            <person name="van Loo E.N."/>
            <person name="Jellen E.N."/>
            <person name="Maughan P.J."/>
            <person name="Tester M."/>
        </authorList>
    </citation>
    <scope>NUCLEOTIDE SEQUENCE [LARGE SCALE GENOMIC DNA]</scope>
    <source>
        <strain evidence="2">cv. PI 614886</strain>
    </source>
</reference>
<feature type="region of interest" description="Disordered" evidence="1">
    <location>
        <begin position="421"/>
        <end position="442"/>
    </location>
</feature>
<feature type="region of interest" description="Disordered" evidence="1">
    <location>
        <begin position="671"/>
        <end position="696"/>
    </location>
</feature>
<dbReference type="AlphaFoldDB" id="A0A803MP62"/>
<evidence type="ECO:0000256" key="1">
    <source>
        <dbReference type="SAM" id="MobiDB-lite"/>
    </source>
</evidence>
<protein>
    <submittedName>
        <fullName evidence="2">Uncharacterized protein</fullName>
    </submittedName>
</protein>
<proteinExistence type="predicted"/>
<evidence type="ECO:0000313" key="2">
    <source>
        <dbReference type="EnsemblPlants" id="AUR62033063-RA:cds"/>
    </source>
</evidence>
<dbReference type="PANTHER" id="PTHR33416">
    <property type="entry name" value="NUCLEAR PORE COMPLEX PROTEIN NUP1"/>
    <property type="match status" value="1"/>
</dbReference>
<name>A0A803MP62_CHEQI</name>
<feature type="compositionally biased region" description="Basic and acidic residues" evidence="1">
    <location>
        <begin position="508"/>
        <end position="528"/>
    </location>
</feature>
<evidence type="ECO:0000313" key="3">
    <source>
        <dbReference type="Proteomes" id="UP000596660"/>
    </source>
</evidence>
<dbReference type="Proteomes" id="UP000596660">
    <property type="component" value="Unplaced"/>
</dbReference>
<feature type="region of interest" description="Disordered" evidence="1">
    <location>
        <begin position="64"/>
        <end position="105"/>
    </location>
</feature>
<dbReference type="GO" id="GO:0016973">
    <property type="term" value="P:poly(A)+ mRNA export from nucleus"/>
    <property type="evidence" value="ECO:0007669"/>
    <property type="project" value="TreeGrafter"/>
</dbReference>
<dbReference type="OMA" id="ESCPNDH"/>
<dbReference type="EnsemblPlants" id="AUR62033063-RA">
    <property type="protein sequence ID" value="AUR62033063-RA:cds"/>
    <property type="gene ID" value="AUR62033063"/>
</dbReference>
<dbReference type="Gramene" id="AUR62033063-RA">
    <property type="protein sequence ID" value="AUR62033063-RA:cds"/>
    <property type="gene ID" value="AUR62033063"/>
</dbReference>
<accession>A0A803MP62</accession>
<feature type="compositionally biased region" description="Polar residues" evidence="1">
    <location>
        <begin position="476"/>
        <end position="492"/>
    </location>
</feature>
<feature type="region of interest" description="Disordered" evidence="1">
    <location>
        <begin position="469"/>
        <end position="528"/>
    </location>
</feature>
<reference evidence="2" key="2">
    <citation type="submission" date="2021-03" db="UniProtKB">
        <authorList>
            <consortium name="EnsemblPlants"/>
        </authorList>
    </citation>
    <scope>IDENTIFICATION</scope>
</reference>
<keyword evidence="3" id="KW-1185">Reference proteome</keyword>
<dbReference type="PANTHER" id="PTHR33416:SF20">
    <property type="entry name" value="NUCLEAR PORE COMPLEX PROTEIN NUP1"/>
    <property type="match status" value="1"/>
</dbReference>
<dbReference type="GO" id="GO:0071763">
    <property type="term" value="P:nuclear membrane organization"/>
    <property type="evidence" value="ECO:0007669"/>
    <property type="project" value="TreeGrafter"/>
</dbReference>
<dbReference type="GO" id="GO:0005635">
    <property type="term" value="C:nuclear envelope"/>
    <property type="evidence" value="ECO:0007669"/>
    <property type="project" value="TreeGrafter"/>
</dbReference>
<feature type="region of interest" description="Disordered" evidence="1">
    <location>
        <begin position="744"/>
        <end position="778"/>
    </location>
</feature>
<feature type="compositionally biased region" description="Acidic residues" evidence="1">
    <location>
        <begin position="66"/>
        <end position="75"/>
    </location>
</feature>